<evidence type="ECO:0000256" key="1">
    <source>
        <dbReference type="SAM" id="Phobius"/>
    </source>
</evidence>
<evidence type="ECO:0008006" key="4">
    <source>
        <dbReference type="Google" id="ProtNLM"/>
    </source>
</evidence>
<gene>
    <name evidence="2" type="ORF">SAMN05421768_107249</name>
</gene>
<reference evidence="2 3" key="1">
    <citation type="submission" date="2017-01" db="EMBL/GenBank/DDBJ databases">
        <authorList>
            <person name="Mah S.A."/>
            <person name="Swanson W.J."/>
            <person name="Moy G.W."/>
            <person name="Vacquier V.D."/>
        </authorList>
    </citation>
    <scope>NUCLEOTIDE SEQUENCE [LARGE SCALE GENOMIC DNA]</scope>
    <source>
        <strain evidence="2 3">DSM 16927</strain>
    </source>
</reference>
<name>A0A1N7J3N6_9FLAO</name>
<proteinExistence type="predicted"/>
<feature type="transmembrane region" description="Helical" evidence="1">
    <location>
        <begin position="50"/>
        <end position="71"/>
    </location>
</feature>
<keyword evidence="1" id="KW-0472">Membrane</keyword>
<dbReference type="EMBL" id="FTNZ01000007">
    <property type="protein sequence ID" value="SIS43856.1"/>
    <property type="molecule type" value="Genomic_DNA"/>
</dbReference>
<dbReference type="STRING" id="112234.SAMN05421768_107249"/>
<evidence type="ECO:0000313" key="2">
    <source>
        <dbReference type="EMBL" id="SIS43856.1"/>
    </source>
</evidence>
<accession>A0A1N7J3N6</accession>
<keyword evidence="1" id="KW-1133">Transmembrane helix</keyword>
<keyword evidence="1" id="KW-0812">Transmembrane</keyword>
<feature type="transmembrane region" description="Helical" evidence="1">
    <location>
        <begin position="21"/>
        <end position="44"/>
    </location>
</feature>
<evidence type="ECO:0000313" key="3">
    <source>
        <dbReference type="Proteomes" id="UP000186106"/>
    </source>
</evidence>
<dbReference type="AlphaFoldDB" id="A0A1N7J3N6"/>
<sequence length="155" mass="18205">MIMENFKHLKKENEGYCVKQYISFPQILILLWVFISIIVILYTGYLKTGIVILIFSLILTVISFIPPKIYFDPISRQLIIKNSGLNSRKGIYNLTEFEGFELQTFRYGIIPLGCNLYANFKNVSRFKRPVVSQSFRKKTMQEVVNELEDLNKMYI</sequence>
<dbReference type="Proteomes" id="UP000186106">
    <property type="component" value="Unassembled WGS sequence"/>
</dbReference>
<organism evidence="2 3">
    <name type="scientific">Chryseobacterium joostei</name>
    <dbReference type="NCBI Taxonomy" id="112234"/>
    <lineage>
        <taxon>Bacteria</taxon>
        <taxon>Pseudomonadati</taxon>
        <taxon>Bacteroidota</taxon>
        <taxon>Flavobacteriia</taxon>
        <taxon>Flavobacteriales</taxon>
        <taxon>Weeksellaceae</taxon>
        <taxon>Chryseobacterium group</taxon>
        <taxon>Chryseobacterium</taxon>
    </lineage>
</organism>
<protein>
    <recommendedName>
        <fullName evidence="4">PH domain-containing protein</fullName>
    </recommendedName>
</protein>